<evidence type="ECO:0000313" key="2">
    <source>
        <dbReference type="EMBL" id="CAK9096460.1"/>
    </source>
</evidence>
<name>A0ABP0RA27_9DINO</name>
<gene>
    <name evidence="2" type="ORF">SCF082_LOCUS45283</name>
</gene>
<dbReference type="InterPro" id="IPR039367">
    <property type="entry name" value="Och1-like"/>
</dbReference>
<sequence>MTVTLLSLLVLLEGGGVNAADETCSLLQAHVPNVHVGPYPIPCTIHQTAKTHYLEGSDAKWADTWRQKNPDCAYKLWNDTEIAELARTKSPDVVWPIWEGLSGVERADVFRYLVLWVHGGYYADVDVECLKPIATYQVPKDVSMLVGFEYGHRHQEFQRVAIKYARTEQFQQWFIASAPKSPVLERVLHMIRQRFSWKITSTLDLTGPGVFSDAVHEFLASSTSDALENEILIRQNRPEAHFLSFKSEEEYGGDFKVWVFAAGRVNAAPQVAQDDPNEGKEPLIEHHFEGSWKEDKDWELKDLKKRHQNIALFAW</sequence>
<keyword evidence="1" id="KW-0732">Signal</keyword>
<keyword evidence="3" id="KW-1185">Reference proteome</keyword>
<proteinExistence type="predicted"/>
<dbReference type="InterPro" id="IPR029044">
    <property type="entry name" value="Nucleotide-diphossugar_trans"/>
</dbReference>
<dbReference type="EMBL" id="CAXAMM010040962">
    <property type="protein sequence ID" value="CAK9096460.1"/>
    <property type="molecule type" value="Genomic_DNA"/>
</dbReference>
<dbReference type="InterPro" id="IPR007577">
    <property type="entry name" value="GlycoTrfase_DXD_sugar-bd_CS"/>
</dbReference>
<dbReference type="PANTHER" id="PTHR31834">
    <property type="entry name" value="INITIATION-SPECIFIC ALPHA-1,6-MANNOSYLTRANSFERASE"/>
    <property type="match status" value="1"/>
</dbReference>
<dbReference type="PANTHER" id="PTHR31834:SF1">
    <property type="entry name" value="INITIATION-SPECIFIC ALPHA-1,6-MANNOSYLTRANSFERASE"/>
    <property type="match status" value="1"/>
</dbReference>
<dbReference type="Pfam" id="PF04488">
    <property type="entry name" value="Gly_transf_sug"/>
    <property type="match status" value="1"/>
</dbReference>
<evidence type="ECO:0000256" key="1">
    <source>
        <dbReference type="SAM" id="SignalP"/>
    </source>
</evidence>
<dbReference type="Proteomes" id="UP001642464">
    <property type="component" value="Unassembled WGS sequence"/>
</dbReference>
<feature type="signal peptide" evidence="1">
    <location>
        <begin position="1"/>
        <end position="19"/>
    </location>
</feature>
<feature type="chain" id="PRO_5046297179" evidence="1">
    <location>
        <begin position="20"/>
        <end position="315"/>
    </location>
</feature>
<evidence type="ECO:0000313" key="3">
    <source>
        <dbReference type="Proteomes" id="UP001642464"/>
    </source>
</evidence>
<dbReference type="SUPFAM" id="SSF53448">
    <property type="entry name" value="Nucleotide-diphospho-sugar transferases"/>
    <property type="match status" value="1"/>
</dbReference>
<organism evidence="2 3">
    <name type="scientific">Durusdinium trenchii</name>
    <dbReference type="NCBI Taxonomy" id="1381693"/>
    <lineage>
        <taxon>Eukaryota</taxon>
        <taxon>Sar</taxon>
        <taxon>Alveolata</taxon>
        <taxon>Dinophyceae</taxon>
        <taxon>Suessiales</taxon>
        <taxon>Symbiodiniaceae</taxon>
        <taxon>Durusdinium</taxon>
    </lineage>
</organism>
<reference evidence="2 3" key="1">
    <citation type="submission" date="2024-02" db="EMBL/GenBank/DDBJ databases">
        <authorList>
            <person name="Chen Y."/>
            <person name="Shah S."/>
            <person name="Dougan E. K."/>
            <person name="Thang M."/>
            <person name="Chan C."/>
        </authorList>
    </citation>
    <scope>NUCLEOTIDE SEQUENCE [LARGE SCALE GENOMIC DNA]</scope>
</reference>
<accession>A0ABP0RA27</accession>
<dbReference type="Gene3D" id="3.90.550.20">
    <property type="match status" value="1"/>
</dbReference>
<comment type="caution">
    <text evidence="2">The sequence shown here is derived from an EMBL/GenBank/DDBJ whole genome shotgun (WGS) entry which is preliminary data.</text>
</comment>
<protein>
    <submittedName>
        <fullName evidence="2">6-mannosyltransferase</fullName>
    </submittedName>
</protein>